<name>A0AAQ3U571_PASNO</name>
<gene>
    <name evidence="2" type="ORF">U9M48_032488</name>
</gene>
<dbReference type="Proteomes" id="UP001341281">
    <property type="component" value="Chromosome 07"/>
</dbReference>
<accession>A0AAQ3U571</accession>
<organism evidence="2 3">
    <name type="scientific">Paspalum notatum var. saurae</name>
    <dbReference type="NCBI Taxonomy" id="547442"/>
    <lineage>
        <taxon>Eukaryota</taxon>
        <taxon>Viridiplantae</taxon>
        <taxon>Streptophyta</taxon>
        <taxon>Embryophyta</taxon>
        <taxon>Tracheophyta</taxon>
        <taxon>Spermatophyta</taxon>
        <taxon>Magnoliopsida</taxon>
        <taxon>Liliopsida</taxon>
        <taxon>Poales</taxon>
        <taxon>Poaceae</taxon>
        <taxon>PACMAD clade</taxon>
        <taxon>Panicoideae</taxon>
        <taxon>Andropogonodae</taxon>
        <taxon>Paspaleae</taxon>
        <taxon>Paspalinae</taxon>
        <taxon>Paspalum</taxon>
    </lineage>
</organism>
<evidence type="ECO:0000313" key="3">
    <source>
        <dbReference type="Proteomes" id="UP001341281"/>
    </source>
</evidence>
<evidence type="ECO:0000256" key="1">
    <source>
        <dbReference type="SAM" id="MobiDB-lite"/>
    </source>
</evidence>
<dbReference type="EMBL" id="CP144751">
    <property type="protein sequence ID" value="WVZ85576.1"/>
    <property type="molecule type" value="Genomic_DNA"/>
</dbReference>
<evidence type="ECO:0000313" key="2">
    <source>
        <dbReference type="EMBL" id="WVZ85576.1"/>
    </source>
</evidence>
<feature type="region of interest" description="Disordered" evidence="1">
    <location>
        <begin position="31"/>
        <end position="51"/>
    </location>
</feature>
<sequence>MSGGARPAGAQQIVQSLQRCARLPALGDYHRFPHPSSSTAAAAAAAPGAGGREGFEEGIVISSTPIKRKAPYGECDAAESTGWTRTSPGFIQEAGSPHMTPISRESARTYQSKAKCTNTRFKMPISNAGKYKSVWF</sequence>
<proteinExistence type="predicted"/>
<reference evidence="2 3" key="1">
    <citation type="submission" date="2024-02" db="EMBL/GenBank/DDBJ databases">
        <title>High-quality chromosome-scale genome assembly of Pensacola bahiagrass (Paspalum notatum Flugge var. saurae).</title>
        <authorList>
            <person name="Vega J.M."/>
            <person name="Podio M."/>
            <person name="Orjuela J."/>
            <person name="Siena L.A."/>
            <person name="Pessino S.C."/>
            <person name="Combes M.C."/>
            <person name="Mariac C."/>
            <person name="Albertini E."/>
            <person name="Pupilli F."/>
            <person name="Ortiz J.P.A."/>
            <person name="Leblanc O."/>
        </authorList>
    </citation>
    <scope>NUCLEOTIDE SEQUENCE [LARGE SCALE GENOMIC DNA]</scope>
    <source>
        <strain evidence="2">R1</strain>
        <tissue evidence="2">Leaf</tissue>
    </source>
</reference>
<feature type="region of interest" description="Disordered" evidence="1">
    <location>
        <begin position="71"/>
        <end position="101"/>
    </location>
</feature>
<keyword evidence="3" id="KW-1185">Reference proteome</keyword>
<protein>
    <submittedName>
        <fullName evidence="2">Uncharacterized protein</fullName>
    </submittedName>
</protein>
<dbReference type="AlphaFoldDB" id="A0AAQ3U571"/>